<dbReference type="Gene3D" id="3.40.250.10">
    <property type="entry name" value="Rhodanese-like domain"/>
    <property type="match status" value="1"/>
</dbReference>
<feature type="signal peptide" evidence="1">
    <location>
        <begin position="1"/>
        <end position="23"/>
    </location>
</feature>
<dbReference type="EMBL" id="CP003490">
    <property type="protein sequence ID" value="AFR70058.1"/>
    <property type="molecule type" value="Genomic_DNA"/>
</dbReference>
<organism evidence="3 4">
    <name type="scientific">Brachyspira pilosicoli B2904</name>
    <dbReference type="NCBI Taxonomy" id="1133568"/>
    <lineage>
        <taxon>Bacteria</taxon>
        <taxon>Pseudomonadati</taxon>
        <taxon>Spirochaetota</taxon>
        <taxon>Spirochaetia</taxon>
        <taxon>Brachyspirales</taxon>
        <taxon>Brachyspiraceae</taxon>
        <taxon>Brachyspira</taxon>
    </lineage>
</organism>
<evidence type="ECO:0000256" key="1">
    <source>
        <dbReference type="SAM" id="SignalP"/>
    </source>
</evidence>
<name>J9USX0_BRAPL</name>
<dbReference type="PROSITE" id="PS50206">
    <property type="entry name" value="RHODANESE_3"/>
    <property type="match status" value="1"/>
</dbReference>
<dbReference type="PROSITE" id="PS51257">
    <property type="entry name" value="PROKAR_LIPOPROTEIN"/>
    <property type="match status" value="1"/>
</dbReference>
<dbReference type="Pfam" id="PF00581">
    <property type="entry name" value="Rhodanese"/>
    <property type="match status" value="1"/>
</dbReference>
<protein>
    <submittedName>
        <fullName evidence="3">Rhodanese domain protein</fullName>
    </submittedName>
</protein>
<dbReference type="KEGG" id="bpj:B2904_orf711"/>
<dbReference type="PATRIC" id="fig|1133568.3.peg.706"/>
<evidence type="ECO:0000259" key="2">
    <source>
        <dbReference type="PROSITE" id="PS50206"/>
    </source>
</evidence>
<dbReference type="SUPFAM" id="SSF52821">
    <property type="entry name" value="Rhodanese/Cell cycle control phosphatase"/>
    <property type="match status" value="1"/>
</dbReference>
<dbReference type="PANTHER" id="PTHR43031">
    <property type="entry name" value="FAD-DEPENDENT OXIDOREDUCTASE"/>
    <property type="match status" value="1"/>
</dbReference>
<proteinExistence type="predicted"/>
<dbReference type="SMART" id="SM00450">
    <property type="entry name" value="RHOD"/>
    <property type="match status" value="1"/>
</dbReference>
<sequence>MRKSIIISFALLLLISCSNSSQTSSEEKAASYNNLSVDEVITLWQSNPDIIVIDVRTPEEIAEIGTIEGSTNIDFKAADFKEKVSSLDKSKEYILFCRTGNRSGQASQIMADLGFSNVNNLSNAGYDDLSKALAK</sequence>
<keyword evidence="1" id="KW-0732">Signal</keyword>
<accession>J9USX0</accession>
<dbReference type="InterPro" id="IPR050229">
    <property type="entry name" value="GlpE_sulfurtransferase"/>
</dbReference>
<feature type="domain" description="Rhodanese" evidence="2">
    <location>
        <begin position="46"/>
        <end position="130"/>
    </location>
</feature>
<reference evidence="3 4" key="1">
    <citation type="journal article" date="2012" name="BMC Genomics">
        <title>Comparative genomics of Brachyspira pilosicoli strains: genome rearrangements, reductions and correlation of genetic compliment with phenotypic diversity.</title>
        <authorList>
            <person name="Mappley L.J."/>
            <person name="Black M.L."/>
            <person name="Abuoun M."/>
            <person name="Darby A.C."/>
            <person name="Woodward M.J."/>
            <person name="Parkhill J."/>
            <person name="Turner A.K."/>
            <person name="Bellgard M.I."/>
            <person name="La T."/>
            <person name="Phillips N.D."/>
            <person name="La Ragione R.M."/>
            <person name="Hampson D.J."/>
        </authorList>
    </citation>
    <scope>NUCLEOTIDE SEQUENCE [LARGE SCALE GENOMIC DNA]</scope>
    <source>
        <strain evidence="3">B2904</strain>
    </source>
</reference>
<dbReference type="InterPro" id="IPR001763">
    <property type="entry name" value="Rhodanese-like_dom"/>
</dbReference>
<dbReference type="RefSeq" id="WP_014935540.1">
    <property type="nucleotide sequence ID" value="NC_018607.1"/>
</dbReference>
<dbReference type="Proteomes" id="UP000007346">
    <property type="component" value="Chromosome"/>
</dbReference>
<gene>
    <name evidence="3" type="ORF">B2904_orf711</name>
</gene>
<evidence type="ECO:0000313" key="4">
    <source>
        <dbReference type="Proteomes" id="UP000007346"/>
    </source>
</evidence>
<evidence type="ECO:0000313" key="3">
    <source>
        <dbReference type="EMBL" id="AFR70058.1"/>
    </source>
</evidence>
<feature type="chain" id="PRO_5003827498" evidence="1">
    <location>
        <begin position="24"/>
        <end position="135"/>
    </location>
</feature>
<dbReference type="HOGENOM" id="CLU_089574_1_6_12"/>
<dbReference type="PANTHER" id="PTHR43031:SF1">
    <property type="entry name" value="PYRIDINE NUCLEOTIDE-DISULPHIDE OXIDOREDUCTASE"/>
    <property type="match status" value="1"/>
</dbReference>
<dbReference type="InterPro" id="IPR036873">
    <property type="entry name" value="Rhodanese-like_dom_sf"/>
</dbReference>
<dbReference type="AlphaFoldDB" id="J9USX0"/>
<dbReference type="CDD" id="cd00158">
    <property type="entry name" value="RHOD"/>
    <property type="match status" value="1"/>
</dbReference>